<dbReference type="Proteomes" id="UP000215335">
    <property type="component" value="Unassembled WGS sequence"/>
</dbReference>
<evidence type="ECO:0000313" key="2">
    <source>
        <dbReference type="Proteomes" id="UP000215335"/>
    </source>
</evidence>
<proteinExistence type="predicted"/>
<keyword evidence="2" id="KW-1185">Reference proteome</keyword>
<gene>
    <name evidence="1" type="ORF">TSAR_004959</name>
</gene>
<protein>
    <submittedName>
        <fullName evidence="1">Uncharacterized protein</fullName>
    </submittedName>
</protein>
<organism evidence="1 2">
    <name type="scientific">Trichomalopsis sarcophagae</name>
    <dbReference type="NCBI Taxonomy" id="543379"/>
    <lineage>
        <taxon>Eukaryota</taxon>
        <taxon>Metazoa</taxon>
        <taxon>Ecdysozoa</taxon>
        <taxon>Arthropoda</taxon>
        <taxon>Hexapoda</taxon>
        <taxon>Insecta</taxon>
        <taxon>Pterygota</taxon>
        <taxon>Neoptera</taxon>
        <taxon>Endopterygota</taxon>
        <taxon>Hymenoptera</taxon>
        <taxon>Apocrita</taxon>
        <taxon>Proctotrupomorpha</taxon>
        <taxon>Chalcidoidea</taxon>
        <taxon>Pteromalidae</taxon>
        <taxon>Pteromalinae</taxon>
        <taxon>Trichomalopsis</taxon>
    </lineage>
</organism>
<evidence type="ECO:0000313" key="1">
    <source>
        <dbReference type="EMBL" id="OXU26705.1"/>
    </source>
</evidence>
<comment type="caution">
    <text evidence="1">The sequence shown here is derived from an EMBL/GenBank/DDBJ whole genome shotgun (WGS) entry which is preliminary data.</text>
</comment>
<sequence>MVQKSTTLVTDRRDLTAYFSHTVL</sequence>
<dbReference type="EMBL" id="NNAY01000748">
    <property type="protein sequence ID" value="OXU26705.1"/>
    <property type="molecule type" value="Genomic_DNA"/>
</dbReference>
<reference evidence="1 2" key="1">
    <citation type="journal article" date="2017" name="Curr. Biol.">
        <title>The Evolution of Venom by Co-option of Single-Copy Genes.</title>
        <authorList>
            <person name="Martinson E.O."/>
            <person name="Mrinalini"/>
            <person name="Kelkar Y.D."/>
            <person name="Chang C.H."/>
            <person name="Werren J.H."/>
        </authorList>
    </citation>
    <scope>NUCLEOTIDE SEQUENCE [LARGE SCALE GENOMIC DNA]</scope>
    <source>
        <strain evidence="1 2">Alberta</strain>
        <tissue evidence="1">Whole body</tissue>
    </source>
</reference>
<accession>A0A232F7Q9</accession>
<name>A0A232F7Q9_9HYME</name>
<dbReference type="AlphaFoldDB" id="A0A232F7Q9"/>